<dbReference type="EMBL" id="CP045644">
    <property type="protein sequence ID" value="QFZ84644.1"/>
    <property type="molecule type" value="Genomic_DNA"/>
</dbReference>
<name>A0A5Q0M7R5_VARPD</name>
<organism evidence="2 3">
    <name type="scientific">Variovorax paradoxus</name>
    <dbReference type="NCBI Taxonomy" id="34073"/>
    <lineage>
        <taxon>Bacteria</taxon>
        <taxon>Pseudomonadati</taxon>
        <taxon>Pseudomonadota</taxon>
        <taxon>Betaproteobacteria</taxon>
        <taxon>Burkholderiales</taxon>
        <taxon>Comamonadaceae</taxon>
        <taxon>Variovorax</taxon>
    </lineage>
</organism>
<evidence type="ECO:0000313" key="3">
    <source>
        <dbReference type="Proteomes" id="UP000326780"/>
    </source>
</evidence>
<gene>
    <name evidence="2" type="ORF">GFK26_18630</name>
</gene>
<dbReference type="InterPro" id="IPR010920">
    <property type="entry name" value="LSM_dom_sf"/>
</dbReference>
<evidence type="ECO:0000256" key="1">
    <source>
        <dbReference type="SAM" id="MobiDB-lite"/>
    </source>
</evidence>
<sequence>MNTNVRPLHANRDVSREFPRTQDSRDSKPKFEAKGHDKQLQTAQYDRSLVEIETMSGQMHTGTLTRRDRYTVTLRDRGVERMYFKHAIESICIVPAAGGLPLIDDGKDASETGV</sequence>
<reference evidence="2 3" key="1">
    <citation type="submission" date="2019-10" db="EMBL/GenBank/DDBJ databases">
        <title>Complete genome sequence of Variovorax paradoxus 5C-2.</title>
        <authorList>
            <person name="Gogoleva N.E."/>
            <person name="Balkin A.S."/>
        </authorList>
    </citation>
    <scope>NUCLEOTIDE SEQUENCE [LARGE SCALE GENOMIC DNA]</scope>
    <source>
        <strain evidence="2 3">5C-2</strain>
    </source>
</reference>
<feature type="compositionally biased region" description="Basic and acidic residues" evidence="1">
    <location>
        <begin position="10"/>
        <end position="39"/>
    </location>
</feature>
<dbReference type="InterPro" id="IPR005001">
    <property type="entry name" value="Hfq"/>
</dbReference>
<accession>A0A5Q0M7R5</accession>
<dbReference type="SUPFAM" id="SSF50182">
    <property type="entry name" value="Sm-like ribonucleoproteins"/>
    <property type="match status" value="1"/>
</dbReference>
<dbReference type="GO" id="GO:0003723">
    <property type="term" value="F:RNA binding"/>
    <property type="evidence" value="ECO:0007669"/>
    <property type="project" value="InterPro"/>
</dbReference>
<dbReference type="Proteomes" id="UP000326780">
    <property type="component" value="Chromosome"/>
</dbReference>
<dbReference type="RefSeq" id="WP_153283266.1">
    <property type="nucleotide sequence ID" value="NZ_CP045644.1"/>
</dbReference>
<dbReference type="Pfam" id="PF17209">
    <property type="entry name" value="Hfq"/>
    <property type="match status" value="1"/>
</dbReference>
<dbReference type="GO" id="GO:0006355">
    <property type="term" value="P:regulation of DNA-templated transcription"/>
    <property type="evidence" value="ECO:0007669"/>
    <property type="project" value="InterPro"/>
</dbReference>
<proteinExistence type="predicted"/>
<feature type="region of interest" description="Disordered" evidence="1">
    <location>
        <begin position="1"/>
        <end position="43"/>
    </location>
</feature>
<dbReference type="AlphaFoldDB" id="A0A5Q0M7R5"/>
<dbReference type="Gene3D" id="2.30.30.100">
    <property type="match status" value="1"/>
</dbReference>
<evidence type="ECO:0000313" key="2">
    <source>
        <dbReference type="EMBL" id="QFZ84644.1"/>
    </source>
</evidence>
<protein>
    <submittedName>
        <fullName evidence="2">Uncharacterized protein</fullName>
    </submittedName>
</protein>